<dbReference type="PANTHER" id="PTHR11328:SF28">
    <property type="entry name" value="MAJOR FACILITATOR SUPERFAMILY DOMAIN-CONTAINING PROTEIN 12"/>
    <property type="match status" value="1"/>
</dbReference>
<dbReference type="GO" id="GO:0015293">
    <property type="term" value="F:symporter activity"/>
    <property type="evidence" value="ECO:0007669"/>
    <property type="project" value="InterPro"/>
</dbReference>
<dbReference type="AlphaFoldDB" id="A0AAN9ZG53"/>
<dbReference type="Gene3D" id="1.20.1250.20">
    <property type="entry name" value="MFS general substrate transporter like domains"/>
    <property type="match status" value="2"/>
</dbReference>
<feature type="transmembrane region" description="Helical" evidence="3">
    <location>
        <begin position="28"/>
        <end position="51"/>
    </location>
</feature>
<dbReference type="EMBL" id="JAZDUA010000025">
    <property type="protein sequence ID" value="KAK7872415.1"/>
    <property type="molecule type" value="Genomic_DNA"/>
</dbReference>
<evidence type="ECO:0000256" key="2">
    <source>
        <dbReference type="SAM" id="MobiDB-lite"/>
    </source>
</evidence>
<dbReference type="InterPro" id="IPR039672">
    <property type="entry name" value="MFS_2"/>
</dbReference>
<feature type="transmembrane region" description="Helical" evidence="3">
    <location>
        <begin position="170"/>
        <end position="191"/>
    </location>
</feature>
<evidence type="ECO:0000313" key="4">
    <source>
        <dbReference type="EMBL" id="KAK7872415.1"/>
    </source>
</evidence>
<accession>A0AAN9ZG53</accession>
<organism evidence="4 5">
    <name type="scientific">Gryllus longicercus</name>
    <dbReference type="NCBI Taxonomy" id="2509291"/>
    <lineage>
        <taxon>Eukaryota</taxon>
        <taxon>Metazoa</taxon>
        <taxon>Ecdysozoa</taxon>
        <taxon>Arthropoda</taxon>
        <taxon>Hexapoda</taxon>
        <taxon>Insecta</taxon>
        <taxon>Pterygota</taxon>
        <taxon>Neoptera</taxon>
        <taxon>Polyneoptera</taxon>
        <taxon>Orthoptera</taxon>
        <taxon>Ensifera</taxon>
        <taxon>Gryllidea</taxon>
        <taxon>Grylloidea</taxon>
        <taxon>Gryllidae</taxon>
        <taxon>Gryllinae</taxon>
        <taxon>Gryllus</taxon>
    </lineage>
</organism>
<name>A0AAN9ZG53_9ORTH</name>
<dbReference type="SUPFAM" id="SSF103473">
    <property type="entry name" value="MFS general substrate transporter"/>
    <property type="match status" value="1"/>
</dbReference>
<keyword evidence="3" id="KW-1133">Transmembrane helix</keyword>
<proteinExistence type="inferred from homology"/>
<keyword evidence="3" id="KW-0472">Membrane</keyword>
<keyword evidence="3" id="KW-0812">Transmembrane</keyword>
<evidence type="ECO:0000313" key="5">
    <source>
        <dbReference type="Proteomes" id="UP001378592"/>
    </source>
</evidence>
<dbReference type="FunFam" id="1.20.1250.20:FF:000431">
    <property type="entry name" value="Predicted protein"/>
    <property type="match status" value="1"/>
</dbReference>
<evidence type="ECO:0000256" key="1">
    <source>
        <dbReference type="ARBA" id="ARBA00008335"/>
    </source>
</evidence>
<feature type="transmembrane region" description="Helical" evidence="3">
    <location>
        <begin position="355"/>
        <end position="376"/>
    </location>
</feature>
<feature type="transmembrane region" description="Helical" evidence="3">
    <location>
        <begin position="58"/>
        <end position="79"/>
    </location>
</feature>
<dbReference type="GO" id="GO:0005886">
    <property type="term" value="C:plasma membrane"/>
    <property type="evidence" value="ECO:0007669"/>
    <property type="project" value="TreeGrafter"/>
</dbReference>
<comment type="similarity">
    <text evidence="1">Belongs to the major facilitator superfamily.</text>
</comment>
<feature type="region of interest" description="Disordered" evidence="2">
    <location>
        <begin position="461"/>
        <end position="480"/>
    </location>
</feature>
<reference evidence="4 5" key="1">
    <citation type="submission" date="2024-03" db="EMBL/GenBank/DDBJ databases">
        <title>The genome assembly and annotation of the cricket Gryllus longicercus Weissman &amp; Gray.</title>
        <authorList>
            <person name="Szrajer S."/>
            <person name="Gray D."/>
            <person name="Ylla G."/>
        </authorList>
    </citation>
    <scope>NUCLEOTIDE SEQUENCE [LARGE SCALE GENOMIC DNA]</scope>
    <source>
        <strain evidence="4">DAG 2021-001</strain>
        <tissue evidence="4">Whole body minus gut</tissue>
    </source>
</reference>
<sequence>MMSVIEPSVNDYVEIIKPLPLRLRLSYGIGHVLNDVCASMWFTYLLVYFHFVLQFDSILSGIVLLVGQVADALATPFVGIQSDITDGFWLCKYGRRKSWHLVGTICVLGSFPFIFSSCIHCENSDHWAQLIYYSSFVIIFQFGWASVQISHLSLIPDLTPCEHERTSLTAIRYSFTVISNIFVYVITWSVLHMTDDSNAQIGSKDGHKFQMIVLICIGVGAVTSFVFHLFVKEQNLHNSAIASSPGSKKSIGHLLSSLQLYQVGAVYMATRLFVNLSQVYVPLYLHETLNKSAESLAVVPLVMFLSSFVVSLVVKPLNQRFGRKIAYFQGAVIGIGACTWIYFDTGDINFKTYFIYVVAVMLGASGSVMLVTSLGITADFIGPNTDNGAFVYGAMSFSDKLSNGVGVTIIQYLKCSAHSQCTRYYGNVLGFACGGAALFGVISVFTLVPFKYNRIGGKSYSPVEEEPSEAENVISPSQQT</sequence>
<feature type="transmembrane region" description="Helical" evidence="3">
    <location>
        <begin position="212"/>
        <end position="231"/>
    </location>
</feature>
<keyword evidence="5" id="KW-1185">Reference proteome</keyword>
<dbReference type="Proteomes" id="UP001378592">
    <property type="component" value="Unassembled WGS sequence"/>
</dbReference>
<evidence type="ECO:0000256" key="3">
    <source>
        <dbReference type="SAM" id="Phobius"/>
    </source>
</evidence>
<dbReference type="CDD" id="cd17491">
    <property type="entry name" value="MFS_MFSD12"/>
    <property type="match status" value="1"/>
</dbReference>
<comment type="caution">
    <text evidence="4">The sequence shown here is derived from an EMBL/GenBank/DDBJ whole genome shotgun (WGS) entry which is preliminary data.</text>
</comment>
<dbReference type="Pfam" id="PF13347">
    <property type="entry name" value="MFS_2"/>
    <property type="match status" value="1"/>
</dbReference>
<feature type="transmembrane region" description="Helical" evidence="3">
    <location>
        <begin position="326"/>
        <end position="343"/>
    </location>
</feature>
<gene>
    <name evidence="4" type="ORF">R5R35_007021</name>
</gene>
<evidence type="ECO:0008006" key="6">
    <source>
        <dbReference type="Google" id="ProtNLM"/>
    </source>
</evidence>
<dbReference type="InterPro" id="IPR036259">
    <property type="entry name" value="MFS_trans_sf"/>
</dbReference>
<protein>
    <recommendedName>
        <fullName evidence="6">Major facilitator superfamily domain-containing protein 12-like</fullName>
    </recommendedName>
</protein>
<feature type="transmembrane region" description="Helical" evidence="3">
    <location>
        <begin position="99"/>
        <end position="118"/>
    </location>
</feature>
<dbReference type="PANTHER" id="PTHR11328">
    <property type="entry name" value="MAJOR FACILITATOR SUPERFAMILY DOMAIN-CONTAINING PROTEIN"/>
    <property type="match status" value="1"/>
</dbReference>
<feature type="transmembrane region" description="Helical" evidence="3">
    <location>
        <begin position="428"/>
        <end position="450"/>
    </location>
</feature>
<feature type="transmembrane region" description="Helical" evidence="3">
    <location>
        <begin position="130"/>
        <end position="150"/>
    </location>
</feature>
<feature type="transmembrane region" description="Helical" evidence="3">
    <location>
        <begin position="295"/>
        <end position="314"/>
    </location>
</feature>
<dbReference type="GO" id="GO:0008643">
    <property type="term" value="P:carbohydrate transport"/>
    <property type="evidence" value="ECO:0007669"/>
    <property type="project" value="InterPro"/>
</dbReference>